<dbReference type="OrthoDB" id="9813266at2"/>
<evidence type="ECO:0000313" key="17">
    <source>
        <dbReference type="Proteomes" id="UP000242243"/>
    </source>
</evidence>
<dbReference type="InterPro" id="IPR008250">
    <property type="entry name" value="ATPase_P-typ_transduc_dom_A_sf"/>
</dbReference>
<dbReference type="SMART" id="SM00831">
    <property type="entry name" value="Cation_ATPase_N"/>
    <property type="match status" value="1"/>
</dbReference>
<reference evidence="16 17" key="1">
    <citation type="submission" date="2016-10" db="EMBL/GenBank/DDBJ databases">
        <authorList>
            <person name="de Groot N.N."/>
        </authorList>
    </citation>
    <scope>NUCLEOTIDE SEQUENCE [LARGE SCALE GENOMIC DNA]</scope>
    <source>
        <strain evidence="16 17">DSM 17073</strain>
    </source>
</reference>
<feature type="domain" description="Cation-transporting P-type ATPase N-terminal" evidence="14">
    <location>
        <begin position="4"/>
        <end position="78"/>
    </location>
</feature>
<dbReference type="Gene3D" id="1.20.1110.10">
    <property type="entry name" value="Calcium-transporting ATPase, transmembrane domain"/>
    <property type="match status" value="1"/>
</dbReference>
<dbReference type="FunFam" id="3.40.50.1000:FF:000028">
    <property type="entry name" value="Calcium-transporting P-type ATPase, putative"/>
    <property type="match status" value="1"/>
</dbReference>
<evidence type="ECO:0000256" key="6">
    <source>
        <dbReference type="ARBA" id="ARBA00022741"/>
    </source>
</evidence>
<dbReference type="FunFam" id="2.70.150.10:FF:000160">
    <property type="entry name" value="Sarcoplasmic/endoplasmic reticulum calcium ATPase 1"/>
    <property type="match status" value="1"/>
</dbReference>
<dbReference type="SFLD" id="SFLDG00002">
    <property type="entry name" value="C1.7:_P-type_atpase_like"/>
    <property type="match status" value="1"/>
</dbReference>
<dbReference type="InterPro" id="IPR006068">
    <property type="entry name" value="ATPase_P-typ_cation-transptr_C"/>
</dbReference>
<accession>A0A1I5LV80</accession>
<keyword evidence="10 13" id="KW-1133">Transmembrane helix</keyword>
<feature type="transmembrane region" description="Helical" evidence="13">
    <location>
        <begin position="273"/>
        <end position="300"/>
    </location>
</feature>
<evidence type="ECO:0000259" key="14">
    <source>
        <dbReference type="SMART" id="SM00831"/>
    </source>
</evidence>
<evidence type="ECO:0000313" key="18">
    <source>
        <dbReference type="Proteomes" id="UP000321547"/>
    </source>
</evidence>
<name>A0A1I5LV80_9BACI</name>
<dbReference type="PRINTS" id="PR00120">
    <property type="entry name" value="HATPASE"/>
</dbReference>
<evidence type="ECO:0000256" key="9">
    <source>
        <dbReference type="ARBA" id="ARBA00022967"/>
    </source>
</evidence>
<dbReference type="GO" id="GO:1990573">
    <property type="term" value="P:potassium ion import across plasma membrane"/>
    <property type="evidence" value="ECO:0007669"/>
    <property type="project" value="TreeGrafter"/>
</dbReference>
<dbReference type="SUPFAM" id="SSF81660">
    <property type="entry name" value="Metal cation-transporting ATPase, ATP-binding domain N"/>
    <property type="match status" value="1"/>
</dbReference>
<comment type="similarity">
    <text evidence="2">Belongs to the cation transport ATPase (P-type) (TC 3.A.3) family. Type IIA subfamily.</text>
</comment>
<comment type="subcellular location">
    <subcellularLocation>
        <location evidence="1">Endomembrane system</location>
        <topology evidence="1">Multi-pass membrane protein</topology>
    </subcellularLocation>
</comment>
<dbReference type="Pfam" id="PF00689">
    <property type="entry name" value="Cation_ATPase_C"/>
    <property type="match status" value="1"/>
</dbReference>
<dbReference type="EMBL" id="FOXC01000003">
    <property type="protein sequence ID" value="SFP01238.1"/>
    <property type="molecule type" value="Genomic_DNA"/>
</dbReference>
<dbReference type="Pfam" id="PF13246">
    <property type="entry name" value="Cation_ATPase"/>
    <property type="match status" value="1"/>
</dbReference>
<feature type="transmembrane region" description="Helical" evidence="13">
    <location>
        <begin position="245"/>
        <end position="267"/>
    </location>
</feature>
<feature type="transmembrane region" description="Helical" evidence="13">
    <location>
        <begin position="855"/>
        <end position="875"/>
    </location>
</feature>
<dbReference type="Gene3D" id="3.40.50.1000">
    <property type="entry name" value="HAD superfamily/HAD-like"/>
    <property type="match status" value="1"/>
</dbReference>
<dbReference type="GO" id="GO:0036376">
    <property type="term" value="P:sodium ion export across plasma membrane"/>
    <property type="evidence" value="ECO:0007669"/>
    <property type="project" value="TreeGrafter"/>
</dbReference>
<dbReference type="InterPro" id="IPR023298">
    <property type="entry name" value="ATPase_P-typ_TM_dom_sf"/>
</dbReference>
<dbReference type="InterPro" id="IPR004014">
    <property type="entry name" value="ATPase_P-typ_cation-transptr_N"/>
</dbReference>
<evidence type="ECO:0000256" key="2">
    <source>
        <dbReference type="ARBA" id="ARBA00005675"/>
    </source>
</evidence>
<proteinExistence type="inferred from homology"/>
<reference evidence="15 18" key="2">
    <citation type="submission" date="2019-07" db="EMBL/GenBank/DDBJ databases">
        <title>Whole genome shotgun sequence of Halolactibacillus halophilus NBRC 100868.</title>
        <authorList>
            <person name="Hosoyama A."/>
            <person name="Uohara A."/>
            <person name="Ohji S."/>
            <person name="Ichikawa N."/>
        </authorList>
    </citation>
    <scope>NUCLEOTIDE SEQUENCE [LARGE SCALE GENOMIC DNA]</scope>
    <source>
        <strain evidence="15 18">NBRC 100868</strain>
    </source>
</reference>
<dbReference type="InterPro" id="IPR023214">
    <property type="entry name" value="HAD_sf"/>
</dbReference>
<keyword evidence="18" id="KW-1185">Reference proteome</keyword>
<dbReference type="GO" id="GO:0016887">
    <property type="term" value="F:ATP hydrolysis activity"/>
    <property type="evidence" value="ECO:0007669"/>
    <property type="project" value="InterPro"/>
</dbReference>
<evidence type="ECO:0000256" key="1">
    <source>
        <dbReference type="ARBA" id="ARBA00004127"/>
    </source>
</evidence>
<evidence type="ECO:0000256" key="5">
    <source>
        <dbReference type="ARBA" id="ARBA00022692"/>
    </source>
</evidence>
<dbReference type="InterPro" id="IPR036412">
    <property type="entry name" value="HAD-like_sf"/>
</dbReference>
<keyword evidence="9" id="KW-1278">Translocase</keyword>
<dbReference type="PROSITE" id="PS00154">
    <property type="entry name" value="ATPASE_E1_E2"/>
    <property type="match status" value="1"/>
</dbReference>
<feature type="transmembrane region" description="Helical" evidence="13">
    <location>
        <begin position="681"/>
        <end position="705"/>
    </location>
</feature>
<keyword evidence="8" id="KW-0460">Magnesium</keyword>
<dbReference type="GO" id="GO:0012505">
    <property type="term" value="C:endomembrane system"/>
    <property type="evidence" value="ECO:0007669"/>
    <property type="project" value="UniProtKB-SubCell"/>
</dbReference>
<keyword evidence="3" id="KW-0813">Transport</keyword>
<dbReference type="AlphaFoldDB" id="A0A1I5LV80"/>
<gene>
    <name evidence="15" type="ORF">HHA03_04250</name>
    <name evidence="16" type="ORF">SAMN05421839_1035</name>
</gene>
<keyword evidence="6" id="KW-0547">Nucleotide-binding</keyword>
<protein>
    <submittedName>
        <fullName evidence="15">Carbonate dehydratase</fullName>
    </submittedName>
    <submittedName>
        <fullName evidence="16">Plasma-membrane calcium-translocating P-type ATPase/potassium and/or sodium efflux P-type ATPase,TIGR01523</fullName>
    </submittedName>
</protein>
<dbReference type="Pfam" id="PF00690">
    <property type="entry name" value="Cation_ATPase_N"/>
    <property type="match status" value="1"/>
</dbReference>
<evidence type="ECO:0000313" key="16">
    <source>
        <dbReference type="EMBL" id="SFP01238.1"/>
    </source>
</evidence>
<evidence type="ECO:0000256" key="8">
    <source>
        <dbReference type="ARBA" id="ARBA00022842"/>
    </source>
</evidence>
<dbReference type="Gene3D" id="3.40.1110.10">
    <property type="entry name" value="Calcium-transporting ATPase, cytoplasmic domain N"/>
    <property type="match status" value="1"/>
</dbReference>
<feature type="transmembrane region" description="Helical" evidence="13">
    <location>
        <begin position="711"/>
        <end position="732"/>
    </location>
</feature>
<feature type="transmembrane region" description="Helical" evidence="13">
    <location>
        <begin position="62"/>
        <end position="95"/>
    </location>
</feature>
<dbReference type="RefSeq" id="WP_089829947.1">
    <property type="nucleotide sequence ID" value="NZ_BJWI01000003.1"/>
</dbReference>
<evidence type="ECO:0000256" key="4">
    <source>
        <dbReference type="ARBA" id="ARBA00022553"/>
    </source>
</evidence>
<dbReference type="InterPro" id="IPR023299">
    <property type="entry name" value="ATPase_P-typ_cyto_dom_N"/>
</dbReference>
<dbReference type="SUPFAM" id="SSF81653">
    <property type="entry name" value="Calcium ATPase, transduction domain A"/>
    <property type="match status" value="1"/>
</dbReference>
<keyword evidence="7" id="KW-0067">ATP-binding</keyword>
<feature type="transmembrane region" description="Helical" evidence="13">
    <location>
        <begin position="784"/>
        <end position="801"/>
    </location>
</feature>
<dbReference type="InterPro" id="IPR044492">
    <property type="entry name" value="P_typ_ATPase_HD_dom"/>
</dbReference>
<evidence type="ECO:0000256" key="10">
    <source>
        <dbReference type="ARBA" id="ARBA00022989"/>
    </source>
</evidence>
<keyword evidence="12 13" id="KW-0472">Membrane</keyword>
<dbReference type="GO" id="GO:0005524">
    <property type="term" value="F:ATP binding"/>
    <property type="evidence" value="ECO:0007669"/>
    <property type="project" value="UniProtKB-KW"/>
</dbReference>
<dbReference type="InterPro" id="IPR001757">
    <property type="entry name" value="P_typ_ATPase"/>
</dbReference>
<dbReference type="PRINTS" id="PR00119">
    <property type="entry name" value="CATATPASE"/>
</dbReference>
<sequence length="883" mass="97835">MSRQWFSLDLDAIEKQLETDREEGLVQREVTEKREYYGKNKLPEQEKTPEWLKFIKHFHDVLIYILLVAAVVTFILGHYIDTIVIILVAVINALIGYIQEGKAEKALDGIKNMLSLHATVVRERKRHDIEAEDLVPGDVVLVKAGDKVPADIRLVEADHLKAEEASLTGESTSVKKETMVLDDEAVLGDRVNMLFSGTSLSQGTGRGIVVATGENTEIGQINQSMQDVEEIKTPLLKQTNDFGKLISVVIVILAVVLFGFGLVFHQYDWQELLLSVIGLMVAAIPEGLPAILSIILALGVQSMADNKAIMRTLPSVETLGAVTVICSDKTGTLTKNEMTVTTVVTEDNQFDVSGTGYEPTGELRHKDAKIAVADYPALLSFLTAVKTVNESDVIEKDNQWIVQGEPTEGCLVTLADKADQHIKKLTMQSKIPFDSSYKYMAALVEEEGEKKIYLKGAPDRVFDMAGLKEGSDERNYWEQQMKERTARGERVIAAAVKVVNKETEAIGHENVTEGMTLLGLAGIIDPPREEAIEAIKACKQAGITVKMITGDHKDTALAIAKQMDLTGRDVVVEGRDLDAMTDEERCEIVRQVDVFARTSPKNKLQLVEALQTNGEISAMTGDGVNDAPALKRADIGVAMGIKGTEVAKEASEMVLVDDNFKTIVNAVKEGRRVYDNLKKTILFILPTNGAEAFLVMAALLLGITMPLSAVQILYVNMVTAVTVALALAFEPIERGTMEKPPRKSTERLLSPYYMFRIVFVALLIGGSILLLYPHWIEQYGQENVSTITLHALVFAQLFHMFNVRNERHISINKDFFKNKAAFIVSAILIIVQLLVTYVPFMQVALDLRPISVQEWFYPVIIGLGVFVIVEIEKLLTHRVFKRQ</sequence>
<evidence type="ECO:0000256" key="3">
    <source>
        <dbReference type="ARBA" id="ARBA00022448"/>
    </source>
</evidence>
<evidence type="ECO:0000256" key="13">
    <source>
        <dbReference type="SAM" id="Phobius"/>
    </source>
</evidence>
<dbReference type="PANTHER" id="PTHR43294:SF20">
    <property type="entry name" value="P-TYPE ATPASE"/>
    <property type="match status" value="1"/>
</dbReference>
<dbReference type="GO" id="GO:1902600">
    <property type="term" value="P:proton transmembrane transport"/>
    <property type="evidence" value="ECO:0007669"/>
    <property type="project" value="TreeGrafter"/>
</dbReference>
<evidence type="ECO:0000313" key="15">
    <source>
        <dbReference type="EMBL" id="GEM00893.1"/>
    </source>
</evidence>
<dbReference type="SUPFAM" id="SSF56784">
    <property type="entry name" value="HAD-like"/>
    <property type="match status" value="1"/>
</dbReference>
<dbReference type="SFLD" id="SFLDF00027">
    <property type="entry name" value="p-type_atpase"/>
    <property type="match status" value="1"/>
</dbReference>
<keyword evidence="4" id="KW-0597">Phosphoprotein</keyword>
<dbReference type="Gene3D" id="2.70.150.10">
    <property type="entry name" value="Calcium-transporting ATPase, cytoplasmic transduction domain A"/>
    <property type="match status" value="1"/>
</dbReference>
<evidence type="ECO:0000256" key="11">
    <source>
        <dbReference type="ARBA" id="ARBA00023065"/>
    </source>
</evidence>
<dbReference type="NCBIfam" id="TIGR01494">
    <property type="entry name" value="ATPase_P-type"/>
    <property type="match status" value="2"/>
</dbReference>
<keyword evidence="11" id="KW-0406">Ion transport</keyword>
<dbReference type="SFLD" id="SFLDS00003">
    <property type="entry name" value="Haloacid_Dehalogenase"/>
    <property type="match status" value="1"/>
</dbReference>
<dbReference type="GO" id="GO:0005391">
    <property type="term" value="F:P-type sodium:potassium-exchanging transporter activity"/>
    <property type="evidence" value="ECO:0007669"/>
    <property type="project" value="TreeGrafter"/>
</dbReference>
<dbReference type="GO" id="GO:0005886">
    <property type="term" value="C:plasma membrane"/>
    <property type="evidence" value="ECO:0007669"/>
    <property type="project" value="TreeGrafter"/>
</dbReference>
<feature type="transmembrane region" description="Helical" evidence="13">
    <location>
        <begin position="822"/>
        <end position="843"/>
    </location>
</feature>
<dbReference type="SUPFAM" id="SSF81665">
    <property type="entry name" value="Calcium ATPase, transmembrane domain M"/>
    <property type="match status" value="1"/>
</dbReference>
<evidence type="ECO:0000256" key="7">
    <source>
        <dbReference type="ARBA" id="ARBA00022840"/>
    </source>
</evidence>
<dbReference type="EMBL" id="BJWI01000003">
    <property type="protein sequence ID" value="GEM00893.1"/>
    <property type="molecule type" value="Genomic_DNA"/>
</dbReference>
<keyword evidence="5 13" id="KW-0812">Transmembrane</keyword>
<feature type="transmembrane region" description="Helical" evidence="13">
    <location>
        <begin position="753"/>
        <end position="772"/>
    </location>
</feature>
<dbReference type="InterPro" id="IPR050510">
    <property type="entry name" value="Cation_transp_ATPase_P-type"/>
</dbReference>
<dbReference type="STRING" id="306540.SAMN05421839_1035"/>
<dbReference type="InterPro" id="IPR059000">
    <property type="entry name" value="ATPase_P-type_domA"/>
</dbReference>
<dbReference type="Proteomes" id="UP000321547">
    <property type="component" value="Unassembled WGS sequence"/>
</dbReference>
<dbReference type="Proteomes" id="UP000242243">
    <property type="component" value="Unassembled WGS sequence"/>
</dbReference>
<dbReference type="PANTHER" id="PTHR43294">
    <property type="entry name" value="SODIUM/POTASSIUM-TRANSPORTING ATPASE SUBUNIT ALPHA"/>
    <property type="match status" value="1"/>
</dbReference>
<dbReference type="InterPro" id="IPR018303">
    <property type="entry name" value="ATPase_P-typ_P_site"/>
</dbReference>
<organism evidence="16 17">
    <name type="scientific">Halolactibacillus halophilus</name>
    <dbReference type="NCBI Taxonomy" id="306540"/>
    <lineage>
        <taxon>Bacteria</taxon>
        <taxon>Bacillati</taxon>
        <taxon>Bacillota</taxon>
        <taxon>Bacilli</taxon>
        <taxon>Bacillales</taxon>
        <taxon>Bacillaceae</taxon>
        <taxon>Halolactibacillus</taxon>
    </lineage>
</organism>
<dbReference type="GO" id="GO:0006883">
    <property type="term" value="P:intracellular sodium ion homeostasis"/>
    <property type="evidence" value="ECO:0007669"/>
    <property type="project" value="TreeGrafter"/>
</dbReference>
<dbReference type="GO" id="GO:0030007">
    <property type="term" value="P:intracellular potassium ion homeostasis"/>
    <property type="evidence" value="ECO:0007669"/>
    <property type="project" value="TreeGrafter"/>
</dbReference>
<evidence type="ECO:0000256" key="12">
    <source>
        <dbReference type="ARBA" id="ARBA00023136"/>
    </source>
</evidence>
<dbReference type="Pfam" id="PF00122">
    <property type="entry name" value="E1-E2_ATPase"/>
    <property type="match status" value="1"/>
</dbReference>